<reference evidence="20" key="1">
    <citation type="submission" date="2025-08" db="UniProtKB">
        <authorList>
            <consortium name="RefSeq"/>
        </authorList>
    </citation>
    <scope>IDENTIFICATION</scope>
</reference>
<evidence type="ECO:0000256" key="16">
    <source>
        <dbReference type="SAM" id="MobiDB-lite"/>
    </source>
</evidence>
<evidence type="ECO:0000256" key="4">
    <source>
        <dbReference type="ARBA" id="ARBA00022475"/>
    </source>
</evidence>
<feature type="region of interest" description="Disordered" evidence="16">
    <location>
        <begin position="325"/>
        <end position="347"/>
    </location>
</feature>
<keyword evidence="8 17" id="KW-0472">Membrane</keyword>
<name>A0ABM0IIG8_ECHTE</name>
<evidence type="ECO:0000256" key="12">
    <source>
        <dbReference type="ARBA" id="ARBA00026094"/>
    </source>
</evidence>
<dbReference type="SUPFAM" id="SSF49265">
    <property type="entry name" value="Fibronectin type III"/>
    <property type="match status" value="2"/>
</dbReference>
<dbReference type="PANTHER" id="PTHR23037:SF30">
    <property type="entry name" value="INTERLEUKIN-2 RECEPTOR SUBUNIT BETA"/>
    <property type="match status" value="1"/>
</dbReference>
<keyword evidence="6" id="KW-0732">Signal</keyword>
<evidence type="ECO:0000256" key="11">
    <source>
        <dbReference type="ARBA" id="ARBA00023180"/>
    </source>
</evidence>
<dbReference type="PROSITE" id="PS50853">
    <property type="entry name" value="FN3"/>
    <property type="match status" value="1"/>
</dbReference>
<dbReference type="CDD" id="cd00063">
    <property type="entry name" value="FN3"/>
    <property type="match status" value="1"/>
</dbReference>
<dbReference type="Proteomes" id="UP000694863">
    <property type="component" value="Unplaced"/>
</dbReference>
<dbReference type="InterPro" id="IPR040951">
    <property type="entry name" value="IL2RB_N1"/>
</dbReference>
<dbReference type="Pfam" id="PF00041">
    <property type="entry name" value="fn3"/>
    <property type="match status" value="1"/>
</dbReference>
<keyword evidence="9" id="KW-1015">Disulfide bond</keyword>
<feature type="transmembrane region" description="Helical" evidence="17">
    <location>
        <begin position="229"/>
        <end position="251"/>
    </location>
</feature>
<comment type="subcellular location">
    <subcellularLocation>
        <location evidence="1">Cell membrane</location>
        <topology evidence="1">Single-pass type I membrane protein</topology>
    </subcellularLocation>
</comment>
<evidence type="ECO:0000256" key="5">
    <source>
        <dbReference type="ARBA" id="ARBA00022692"/>
    </source>
</evidence>
<evidence type="ECO:0000256" key="10">
    <source>
        <dbReference type="ARBA" id="ARBA00023170"/>
    </source>
</evidence>
<dbReference type="InterPro" id="IPR003961">
    <property type="entry name" value="FN3_dom"/>
</dbReference>
<keyword evidence="5 17" id="KW-0812">Transmembrane</keyword>
<feature type="compositionally biased region" description="Basic and acidic residues" evidence="16">
    <location>
        <begin position="327"/>
        <end position="338"/>
    </location>
</feature>
<keyword evidence="19" id="KW-1185">Reference proteome</keyword>
<evidence type="ECO:0000259" key="18">
    <source>
        <dbReference type="PROSITE" id="PS50853"/>
    </source>
</evidence>
<dbReference type="SMART" id="SM00060">
    <property type="entry name" value="FN3"/>
    <property type="match status" value="1"/>
</dbReference>
<evidence type="ECO:0000256" key="15">
    <source>
        <dbReference type="ARBA" id="ARBA00045664"/>
    </source>
</evidence>
<dbReference type="InterPro" id="IPR013783">
    <property type="entry name" value="Ig-like_fold"/>
</dbReference>
<evidence type="ECO:0000256" key="13">
    <source>
        <dbReference type="ARBA" id="ARBA00031280"/>
    </source>
</evidence>
<dbReference type="InterPro" id="IPR036116">
    <property type="entry name" value="FN3_sf"/>
</dbReference>
<feature type="region of interest" description="Disordered" evidence="16">
    <location>
        <begin position="482"/>
        <end position="509"/>
    </location>
</feature>
<dbReference type="PANTHER" id="PTHR23037">
    <property type="entry name" value="CYTOKINE RECEPTOR"/>
    <property type="match status" value="1"/>
</dbReference>
<evidence type="ECO:0000256" key="7">
    <source>
        <dbReference type="ARBA" id="ARBA00022989"/>
    </source>
</evidence>
<dbReference type="GeneID" id="101664105"/>
<dbReference type="Pfam" id="PF18707">
    <property type="entry name" value="IL2RB_N1"/>
    <property type="match status" value="1"/>
</dbReference>
<evidence type="ECO:0000256" key="2">
    <source>
        <dbReference type="ARBA" id="ARBA00008280"/>
    </source>
</evidence>
<organism evidence="19 20">
    <name type="scientific">Echinops telfairi</name>
    <name type="common">Lesser hedgehog tenrec</name>
    <dbReference type="NCBI Taxonomy" id="9371"/>
    <lineage>
        <taxon>Eukaryota</taxon>
        <taxon>Metazoa</taxon>
        <taxon>Chordata</taxon>
        <taxon>Craniata</taxon>
        <taxon>Vertebrata</taxon>
        <taxon>Euteleostomi</taxon>
        <taxon>Mammalia</taxon>
        <taxon>Eutheria</taxon>
        <taxon>Afrotheria</taxon>
        <taxon>Tenrecidae</taxon>
        <taxon>Tenrecinae</taxon>
        <taxon>Echinops</taxon>
    </lineage>
</organism>
<evidence type="ECO:0000256" key="6">
    <source>
        <dbReference type="ARBA" id="ARBA00022729"/>
    </source>
</evidence>
<keyword evidence="11" id="KW-0325">Glycoprotein</keyword>
<dbReference type="RefSeq" id="XP_004700766.2">
    <property type="nucleotide sequence ID" value="XM_004700709.2"/>
</dbReference>
<evidence type="ECO:0000256" key="9">
    <source>
        <dbReference type="ARBA" id="ARBA00023157"/>
    </source>
</evidence>
<evidence type="ECO:0000313" key="20">
    <source>
        <dbReference type="RefSeq" id="XP_004700766.2"/>
    </source>
</evidence>
<keyword evidence="10 20" id="KW-0675">Receptor</keyword>
<protein>
    <recommendedName>
        <fullName evidence="3">Interleukin-2 receptor subunit beta</fullName>
    </recommendedName>
    <alternativeName>
        <fullName evidence="14">High affinity IL-2 receptor subunit beta</fullName>
    </alternativeName>
    <alternativeName>
        <fullName evidence="13">p70-75</fullName>
    </alternativeName>
</protein>
<evidence type="ECO:0000256" key="14">
    <source>
        <dbReference type="ARBA" id="ARBA00032935"/>
    </source>
</evidence>
<sequence length="539" mass="59090">MLLAIPGLSEAVNDTSTLTCFYNSKANISCVWSQEDGAPQVTDCQVYAKPDKRRWRENCPLHPWGPKSWACNLVFGLPSSQKLTAADVVSISVRCLEGERWRLMTSLDFKPFENLRLMAPESLQVVHVEARRCNITWTLPSYSHYIERYLEFQARSRPPDHSWEEAPLLNIQQNQQWIYLETLAPDTPYQLQVRARAQRGVNTTWSPWSPPLTFRTKPEAPGKTPPLSWLGHMIVGLSGALAFILLVYLLVHCQYIRTWLKKVLECHIPNPSEFFSQLSTEHGGDFQKWLSSPFPSASFSSSGPAPEISRLEVLDRDTKALQLLLQPEDKTPAPKDKAPVPSPGSHSHASCFTNQGYFFFHLPDELQIEACQVYFTYDPCAEEPEEGGPGAPEGSPWPALPPPPEGDDAYCSFPPGEDLLLFSPSMLMGPCPPNSALGGSETMEEVLQGEVSGEADSRSLGPPTAEAPNGVAVQSLLQLALGGAKEEAPGPGSVDGAASPWATPSGQGQARTLASCLALNTDAYLSLQELQGQDPAHSV</sequence>
<comment type="subunit">
    <text evidence="12">Non-covalent dimer of an alpha and a beta subunit. IL2R exists in 3 different forms: a high affinity dimer, an intermediate affinity monomer (beta subunit), and a low affinity monomer (alpha subunit). The high and intermediate affinity forms also associate with a gamma subunit. Interacts with SHB upon interleukin stimulation.</text>
</comment>
<keyword evidence="7 17" id="KW-1133">Transmembrane helix</keyword>
<feature type="region of interest" description="Disordered" evidence="16">
    <location>
        <begin position="382"/>
        <end position="402"/>
    </location>
</feature>
<evidence type="ECO:0000256" key="8">
    <source>
        <dbReference type="ARBA" id="ARBA00023136"/>
    </source>
</evidence>
<feature type="domain" description="Fibronectin type-III" evidence="18">
    <location>
        <begin position="119"/>
        <end position="219"/>
    </location>
</feature>
<dbReference type="InterPro" id="IPR003531">
    <property type="entry name" value="Hempt_rcpt_S_F1_CS"/>
</dbReference>
<evidence type="ECO:0000256" key="17">
    <source>
        <dbReference type="SAM" id="Phobius"/>
    </source>
</evidence>
<gene>
    <name evidence="20" type="primary">IL2RB</name>
</gene>
<feature type="region of interest" description="Disordered" evidence="16">
    <location>
        <begin position="448"/>
        <end position="468"/>
    </location>
</feature>
<evidence type="ECO:0000256" key="1">
    <source>
        <dbReference type="ARBA" id="ARBA00004251"/>
    </source>
</evidence>
<keyword evidence="4" id="KW-1003">Cell membrane</keyword>
<dbReference type="Gene3D" id="2.60.40.10">
    <property type="entry name" value="Immunoglobulins"/>
    <property type="match status" value="2"/>
</dbReference>
<evidence type="ECO:0000256" key="3">
    <source>
        <dbReference type="ARBA" id="ARBA00016239"/>
    </source>
</evidence>
<comment type="function">
    <text evidence="15">Receptor for interleukin-2. This beta subunit is involved in receptor mediated endocytosis and transduces the mitogenic signals of IL2. Probably in association with IL15RA, involved in the stimulation of neutrophil phagocytosis by IL15.</text>
</comment>
<comment type="similarity">
    <text evidence="2">Belongs to the type I cytokine receptor family. Type 4 subfamily.</text>
</comment>
<accession>A0ABM0IIG8</accession>
<proteinExistence type="inferred from homology"/>
<dbReference type="PROSITE" id="PS01355">
    <property type="entry name" value="HEMATOPO_REC_S_F1"/>
    <property type="match status" value="1"/>
</dbReference>
<evidence type="ECO:0000313" key="19">
    <source>
        <dbReference type="Proteomes" id="UP000694863"/>
    </source>
</evidence>